<evidence type="ECO:0000256" key="2">
    <source>
        <dbReference type="ARBA" id="ARBA00009152"/>
    </source>
</evidence>
<keyword evidence="6 8" id="KW-0368">Histidine biosynthesis</keyword>
<evidence type="ECO:0000256" key="5">
    <source>
        <dbReference type="ARBA" id="ARBA00022801"/>
    </source>
</evidence>
<evidence type="ECO:0000256" key="6">
    <source>
        <dbReference type="ARBA" id="ARBA00023102"/>
    </source>
</evidence>
<dbReference type="AlphaFoldDB" id="A0A2N0UMQ5"/>
<evidence type="ECO:0000313" key="10">
    <source>
        <dbReference type="EMBL" id="PKD28271.1"/>
    </source>
</evidence>
<comment type="pathway">
    <text evidence="1 8">Amino-acid biosynthesis; L-histidine biosynthesis; L-histidine from 5-phospho-alpha-D-ribose 1-diphosphate: step 8/9.</text>
</comment>
<evidence type="ECO:0000256" key="8">
    <source>
        <dbReference type="RuleBase" id="RU366003"/>
    </source>
</evidence>
<dbReference type="EC" id="3.1.3.15" evidence="3 8"/>
<organism evidence="10 11">
    <name type="scientific">Ruminococcus bromii</name>
    <dbReference type="NCBI Taxonomy" id="40518"/>
    <lineage>
        <taxon>Bacteria</taxon>
        <taxon>Bacillati</taxon>
        <taxon>Bacillota</taxon>
        <taxon>Clostridia</taxon>
        <taxon>Eubacteriales</taxon>
        <taxon>Oscillospiraceae</taxon>
        <taxon>Ruminococcus</taxon>
    </lineage>
</organism>
<dbReference type="GO" id="GO:0000105">
    <property type="term" value="P:L-histidine biosynthetic process"/>
    <property type="evidence" value="ECO:0007669"/>
    <property type="project" value="UniProtKB-UniRule"/>
</dbReference>
<reference evidence="10" key="1">
    <citation type="journal article" date="2018" name="Environ. Microbiol.">
        <title>Sporulation capability and amylosome conservation among diverse human colonic and rumen isolates of the keystone starch-degrader Ruminococcus bromii.</title>
        <authorList>
            <person name="Mukhopadhya I."/>
            <person name="Morais S."/>
            <person name="Laverde-Gomez J."/>
            <person name="Sheridan P.O."/>
            <person name="Walker A.W."/>
            <person name="Kelly W."/>
            <person name="Klieve A.V."/>
            <person name="Ouwerkerk D."/>
            <person name="Duncan S.H."/>
            <person name="Louis P."/>
            <person name="Koropatkin N."/>
            <person name="Cockburn D."/>
            <person name="Kibler R."/>
            <person name="Cooper P.J."/>
            <person name="Sandoval C."/>
            <person name="Crost E."/>
            <person name="Juge N."/>
            <person name="Bayer E.A."/>
            <person name="Flint H.J."/>
        </authorList>
    </citation>
    <scope>NUCLEOTIDE SEQUENCE [LARGE SCALE GENOMIC DNA]</scope>
    <source>
        <strain evidence="10">ATCC 27255</strain>
    </source>
</reference>
<gene>
    <name evidence="10" type="primary">hisK</name>
    <name evidence="10" type="ORF">RBATCC27255_01325</name>
</gene>
<dbReference type="Proteomes" id="UP000233425">
    <property type="component" value="Unassembled WGS sequence"/>
</dbReference>
<keyword evidence="11" id="KW-1185">Reference proteome</keyword>
<dbReference type="InterPro" id="IPR016195">
    <property type="entry name" value="Pol/histidinol_Pase-like"/>
</dbReference>
<evidence type="ECO:0000256" key="1">
    <source>
        <dbReference type="ARBA" id="ARBA00004970"/>
    </source>
</evidence>
<proteinExistence type="inferred from homology"/>
<dbReference type="NCBIfam" id="TIGR01856">
    <property type="entry name" value="hisJ_fam"/>
    <property type="match status" value="1"/>
</dbReference>
<dbReference type="GO" id="GO:0005737">
    <property type="term" value="C:cytoplasm"/>
    <property type="evidence" value="ECO:0007669"/>
    <property type="project" value="TreeGrafter"/>
</dbReference>
<keyword evidence="5 8" id="KW-0378">Hydrolase</keyword>
<feature type="domain" description="Polymerase/histidinol phosphatase N-terminal" evidence="9">
    <location>
        <begin position="4"/>
        <end position="94"/>
    </location>
</feature>
<comment type="catalytic activity">
    <reaction evidence="7 8">
        <text>L-histidinol phosphate + H2O = L-histidinol + phosphate</text>
        <dbReference type="Rhea" id="RHEA:14465"/>
        <dbReference type="ChEBI" id="CHEBI:15377"/>
        <dbReference type="ChEBI" id="CHEBI:43474"/>
        <dbReference type="ChEBI" id="CHEBI:57699"/>
        <dbReference type="ChEBI" id="CHEBI:57980"/>
        <dbReference type="EC" id="3.1.3.15"/>
    </reaction>
</comment>
<dbReference type="InterPro" id="IPR004013">
    <property type="entry name" value="PHP_dom"/>
</dbReference>
<dbReference type="GO" id="GO:0004401">
    <property type="term" value="F:histidinol-phosphatase activity"/>
    <property type="evidence" value="ECO:0007669"/>
    <property type="project" value="UniProtKB-UniRule"/>
</dbReference>
<evidence type="ECO:0000313" key="11">
    <source>
        <dbReference type="Proteomes" id="UP000233425"/>
    </source>
</evidence>
<evidence type="ECO:0000256" key="4">
    <source>
        <dbReference type="ARBA" id="ARBA00022605"/>
    </source>
</evidence>
<dbReference type="PANTHER" id="PTHR21039">
    <property type="entry name" value="HISTIDINOL PHOSPHATASE-RELATED"/>
    <property type="match status" value="1"/>
</dbReference>
<dbReference type="Pfam" id="PF02811">
    <property type="entry name" value="PHP"/>
    <property type="match status" value="1"/>
</dbReference>
<accession>A0A2N0UMQ5</accession>
<dbReference type="SMART" id="SM00481">
    <property type="entry name" value="POLIIIAc"/>
    <property type="match status" value="1"/>
</dbReference>
<dbReference type="InterPro" id="IPR010140">
    <property type="entry name" value="Histidinol_P_phosphatase_HisJ"/>
</dbReference>
<protein>
    <recommendedName>
        <fullName evidence="3 8">Histidinol-phosphatase</fullName>
        <shortName evidence="8">HolPase</shortName>
        <ecNumber evidence="3 8">3.1.3.15</ecNumber>
    </recommendedName>
</protein>
<sequence>MKICDIHTHSSNSFDAENTVEEMCKSAVDKGLFALAITDHCEAPEIPLGSEGEYGDFSKLIPKSNYETSIMKDRYKGKIKILKGIELGEPMHNDECTKKALCFGDFDIIIASVHNLRNRPDFYYMDFKKEDVKAILNMYFDELLETASFADFCTLAHLTYPLRYIKRDTGTVPSLSQYRDKIDLIYEKLIKKDKALEINVSGLFKGLGETLPAFDEIKRYRDLGGKYITVGSDAHNINDVGRDIEKGIELAFKAGFKSYYIYENCCPYEITIE</sequence>
<dbReference type="EMBL" id="NNSR01000063">
    <property type="protein sequence ID" value="PKD28271.1"/>
    <property type="molecule type" value="Genomic_DNA"/>
</dbReference>
<dbReference type="Gene3D" id="3.20.20.140">
    <property type="entry name" value="Metal-dependent hydrolases"/>
    <property type="match status" value="1"/>
</dbReference>
<comment type="caution">
    <text evidence="10">The sequence shown here is derived from an EMBL/GenBank/DDBJ whole genome shotgun (WGS) entry which is preliminary data.</text>
</comment>
<keyword evidence="4 8" id="KW-0028">Amino-acid biosynthesis</keyword>
<dbReference type="PANTHER" id="PTHR21039:SF0">
    <property type="entry name" value="HISTIDINOL-PHOSPHATASE"/>
    <property type="match status" value="1"/>
</dbReference>
<evidence type="ECO:0000256" key="3">
    <source>
        <dbReference type="ARBA" id="ARBA00013085"/>
    </source>
</evidence>
<evidence type="ECO:0000259" key="9">
    <source>
        <dbReference type="SMART" id="SM00481"/>
    </source>
</evidence>
<dbReference type="UniPathway" id="UPA00031">
    <property type="reaction ID" value="UER00013"/>
</dbReference>
<dbReference type="InterPro" id="IPR003141">
    <property type="entry name" value="Pol/His_phosphatase_N"/>
</dbReference>
<dbReference type="RefSeq" id="WP_101029308.1">
    <property type="nucleotide sequence ID" value="NZ_CABMMZ010000063.1"/>
</dbReference>
<comment type="similarity">
    <text evidence="2 8">Belongs to the PHP hydrolase family. HisK subfamily.</text>
</comment>
<dbReference type="SUPFAM" id="SSF89550">
    <property type="entry name" value="PHP domain-like"/>
    <property type="match status" value="1"/>
</dbReference>
<name>A0A2N0UMQ5_9FIRM</name>
<evidence type="ECO:0000256" key="7">
    <source>
        <dbReference type="ARBA" id="ARBA00049158"/>
    </source>
</evidence>